<dbReference type="Gene3D" id="3.10.105.10">
    <property type="entry name" value="Dipeptide-binding Protein, Domain 3"/>
    <property type="match status" value="1"/>
</dbReference>
<dbReference type="GO" id="GO:0015833">
    <property type="term" value="P:peptide transport"/>
    <property type="evidence" value="ECO:0007669"/>
    <property type="project" value="TreeGrafter"/>
</dbReference>
<dbReference type="PIRSF" id="PIRSF002741">
    <property type="entry name" value="MppA"/>
    <property type="match status" value="1"/>
</dbReference>
<dbReference type="InterPro" id="IPR000914">
    <property type="entry name" value="SBP_5_dom"/>
</dbReference>
<dbReference type="InterPro" id="IPR030678">
    <property type="entry name" value="Peptide/Ni-bd"/>
</dbReference>
<dbReference type="GO" id="GO:1904680">
    <property type="term" value="F:peptide transmembrane transporter activity"/>
    <property type="evidence" value="ECO:0007669"/>
    <property type="project" value="TreeGrafter"/>
</dbReference>
<feature type="domain" description="Solute-binding protein family 5" evidence="5">
    <location>
        <begin position="95"/>
        <end position="461"/>
    </location>
</feature>
<dbReference type="AlphaFoldDB" id="A0A8J7E057"/>
<dbReference type="PROSITE" id="PS51257">
    <property type="entry name" value="PROKAR_LIPOPROTEIN"/>
    <property type="match status" value="1"/>
</dbReference>
<accession>A0A8J7E057</accession>
<comment type="similarity">
    <text evidence="2">Belongs to the bacterial solute-binding protein 5 family.</text>
</comment>
<protein>
    <submittedName>
        <fullName evidence="6">Peptide ABC transporter substrate-binding protein</fullName>
    </submittedName>
</protein>
<dbReference type="Gene3D" id="3.40.190.10">
    <property type="entry name" value="Periplasmic binding protein-like II"/>
    <property type="match status" value="1"/>
</dbReference>
<comment type="subcellular location">
    <subcellularLocation>
        <location evidence="1">Cell envelope</location>
    </subcellularLocation>
</comment>
<comment type="caution">
    <text evidence="6">The sequence shown here is derived from an EMBL/GenBank/DDBJ whole genome shotgun (WGS) entry which is preliminary data.</text>
</comment>
<dbReference type="PANTHER" id="PTHR30290">
    <property type="entry name" value="PERIPLASMIC BINDING COMPONENT OF ABC TRANSPORTER"/>
    <property type="match status" value="1"/>
</dbReference>
<organism evidence="6 7">
    <name type="scientific">Lusitaniella coriacea LEGE 07157</name>
    <dbReference type="NCBI Taxonomy" id="945747"/>
    <lineage>
        <taxon>Bacteria</taxon>
        <taxon>Bacillati</taxon>
        <taxon>Cyanobacteriota</taxon>
        <taxon>Cyanophyceae</taxon>
        <taxon>Spirulinales</taxon>
        <taxon>Lusitaniellaceae</taxon>
        <taxon>Lusitaniella</taxon>
    </lineage>
</organism>
<gene>
    <name evidence="6" type="ORF">IQ249_23935</name>
</gene>
<evidence type="ECO:0000313" key="6">
    <source>
        <dbReference type="EMBL" id="MBE9118944.1"/>
    </source>
</evidence>
<evidence type="ECO:0000256" key="2">
    <source>
        <dbReference type="ARBA" id="ARBA00005695"/>
    </source>
</evidence>
<evidence type="ECO:0000313" key="7">
    <source>
        <dbReference type="Proteomes" id="UP000654482"/>
    </source>
</evidence>
<keyword evidence="7" id="KW-1185">Reference proteome</keyword>
<dbReference type="SUPFAM" id="SSF53850">
    <property type="entry name" value="Periplasmic binding protein-like II"/>
    <property type="match status" value="1"/>
</dbReference>
<keyword evidence="3" id="KW-0813">Transport</keyword>
<dbReference type="Pfam" id="PF00496">
    <property type="entry name" value="SBP_bac_5"/>
    <property type="match status" value="1"/>
</dbReference>
<dbReference type="CDD" id="cd08519">
    <property type="entry name" value="PBP2_NikA_DppA_OppA_like_20"/>
    <property type="match status" value="1"/>
</dbReference>
<sequence length="551" mass="60566">MIDGFLKRWDSLGRFFGLFLLCFVLILGCNPTQKTPTTPTASTPTTEAQPSDLVTIGMTSNPRTLDPADGYEIIALNLIYNLGETLYTYKPGTSELQPQLATEMPATSSDGLTYTIPLREGVKFQDGAPFNAEAMAFSLQRFMENGGKPSFLLADTIDSAEATGEYELTLQLKKPFSAFPSLLAFAGTCAVSPQAYEIGAGKFKPNTFVGTGPYKLVDFGSDAIRLEVFEDYWGEKPTHSGVALQIYNDNSANLFNAFRTGAVDIAYQSLDPEQIASLIEGDKVGKWQSVEASGAAVNFLVLNRRQEPLDRLEVRQAIAAMVNRDAIDKRIFQGQAEPLYSLIPNTFPAYEPTFEKAYGDANIEKAQELLEKAGYSAENPAKIEVWYPSGSTSRSLVASTLKAYAAKELDGAIQLEPKAVDGATFFKNIADGTYPAALSNWYPDFLDADNYLQPLLACAKGSEEEGCSEGGPQSQGSFYWSDRVNQLIEQQRQEQDPEKRKAILVEIQEQLAQAVPYVPLWQNKEYIFAQSGIQGVQLNPSGSIPFWKIEK</sequence>
<keyword evidence="4" id="KW-0732">Signal</keyword>
<evidence type="ECO:0000256" key="4">
    <source>
        <dbReference type="ARBA" id="ARBA00022729"/>
    </source>
</evidence>
<reference evidence="6" key="1">
    <citation type="submission" date="2020-10" db="EMBL/GenBank/DDBJ databases">
        <authorList>
            <person name="Castelo-Branco R."/>
            <person name="Eusebio N."/>
            <person name="Adriana R."/>
            <person name="Vieira A."/>
            <person name="Brugerolle De Fraissinette N."/>
            <person name="Rezende De Castro R."/>
            <person name="Schneider M.P."/>
            <person name="Vasconcelos V."/>
            <person name="Leao P.N."/>
        </authorList>
    </citation>
    <scope>NUCLEOTIDE SEQUENCE</scope>
    <source>
        <strain evidence="6">LEGE 07157</strain>
    </source>
</reference>
<dbReference type="EMBL" id="JADEWZ010000069">
    <property type="protein sequence ID" value="MBE9118944.1"/>
    <property type="molecule type" value="Genomic_DNA"/>
</dbReference>
<dbReference type="GO" id="GO:0043190">
    <property type="term" value="C:ATP-binding cassette (ABC) transporter complex"/>
    <property type="evidence" value="ECO:0007669"/>
    <property type="project" value="InterPro"/>
</dbReference>
<dbReference type="GO" id="GO:0042597">
    <property type="term" value="C:periplasmic space"/>
    <property type="evidence" value="ECO:0007669"/>
    <property type="project" value="UniProtKB-ARBA"/>
</dbReference>
<dbReference type="Proteomes" id="UP000654482">
    <property type="component" value="Unassembled WGS sequence"/>
</dbReference>
<evidence type="ECO:0000259" key="5">
    <source>
        <dbReference type="Pfam" id="PF00496"/>
    </source>
</evidence>
<dbReference type="PANTHER" id="PTHR30290:SF10">
    <property type="entry name" value="PERIPLASMIC OLIGOPEPTIDE-BINDING PROTEIN-RELATED"/>
    <property type="match status" value="1"/>
</dbReference>
<evidence type="ECO:0000256" key="1">
    <source>
        <dbReference type="ARBA" id="ARBA00004196"/>
    </source>
</evidence>
<name>A0A8J7E057_9CYAN</name>
<evidence type="ECO:0000256" key="3">
    <source>
        <dbReference type="ARBA" id="ARBA00022448"/>
    </source>
</evidence>
<proteinExistence type="inferred from homology"/>
<dbReference type="InterPro" id="IPR039424">
    <property type="entry name" value="SBP_5"/>
</dbReference>
<dbReference type="GO" id="GO:0030313">
    <property type="term" value="C:cell envelope"/>
    <property type="evidence" value="ECO:0007669"/>
    <property type="project" value="UniProtKB-SubCell"/>
</dbReference>
<dbReference type="RefSeq" id="WP_194032043.1">
    <property type="nucleotide sequence ID" value="NZ_JADEWZ010000069.1"/>
</dbReference>